<sequence length="83" mass="8590">MTSDGGESAGLDLGAFVEGLFVIHTHAPARERRPPAGRTVVLTAADRCRALLRAVAGAGAVTADALRGRRRARGPRARRGSGT</sequence>
<organism evidence="1 2">
    <name type="scientific">Streptomyces viridochromogenes</name>
    <dbReference type="NCBI Taxonomy" id="1938"/>
    <lineage>
        <taxon>Bacteria</taxon>
        <taxon>Bacillati</taxon>
        <taxon>Actinomycetota</taxon>
        <taxon>Actinomycetes</taxon>
        <taxon>Kitasatosporales</taxon>
        <taxon>Streptomycetaceae</taxon>
        <taxon>Streptomyces</taxon>
    </lineage>
</organism>
<protein>
    <submittedName>
        <fullName evidence="1">Uncharacterized protein</fullName>
    </submittedName>
</protein>
<comment type="caution">
    <text evidence="1">The sequence shown here is derived from an EMBL/GenBank/DDBJ whole genome shotgun (WGS) entry which is preliminary data.</text>
</comment>
<name>A0A0L8J182_STRVR</name>
<reference evidence="1 2" key="1">
    <citation type="submission" date="2015-06" db="EMBL/GenBank/DDBJ databases">
        <authorList>
            <person name="Hoefler B.C."/>
            <person name="Straight P.D."/>
        </authorList>
    </citation>
    <scope>NUCLEOTIDE SEQUENCE [LARGE SCALE GENOMIC DNA]</scope>
    <source>
        <strain evidence="1 2">NRRL 3427</strain>
    </source>
</reference>
<dbReference type="EMBL" id="LGUP01000414">
    <property type="protein sequence ID" value="KOG07415.1"/>
    <property type="molecule type" value="Genomic_DNA"/>
</dbReference>
<proteinExistence type="predicted"/>
<gene>
    <name evidence="1" type="ORF">ADK34_40105</name>
</gene>
<dbReference type="PATRIC" id="fig|1938.6.peg.8636"/>
<evidence type="ECO:0000313" key="1">
    <source>
        <dbReference type="EMBL" id="KOG07415.1"/>
    </source>
</evidence>
<evidence type="ECO:0000313" key="2">
    <source>
        <dbReference type="Proteomes" id="UP000037023"/>
    </source>
</evidence>
<dbReference type="AlphaFoldDB" id="A0A0L8J182"/>
<dbReference type="Proteomes" id="UP000037023">
    <property type="component" value="Unassembled WGS sequence"/>
</dbReference>
<accession>A0A0L8J182</accession>